<name>A0ABR0SJM2_9HYPO</name>
<dbReference type="PANTHER" id="PTHR31495:SF0">
    <property type="entry name" value="BINDING PROTEIN CALEOSIN, PUTATIVE (AFU_ORTHOLOGUE AFUA_5G13750)-RELATED"/>
    <property type="match status" value="1"/>
</dbReference>
<protein>
    <submittedName>
        <fullName evidence="4">Peroxygenase 1</fullName>
    </submittedName>
</protein>
<reference evidence="4 5" key="1">
    <citation type="submission" date="2024-01" db="EMBL/GenBank/DDBJ databases">
        <title>Complete genome of Cladobotryum mycophilum ATHUM6906.</title>
        <authorList>
            <person name="Christinaki A.C."/>
            <person name="Myridakis A.I."/>
            <person name="Kouvelis V.N."/>
        </authorList>
    </citation>
    <scope>NUCLEOTIDE SEQUENCE [LARGE SCALE GENOMIC DNA]</scope>
    <source>
        <strain evidence="4 5">ATHUM6906</strain>
    </source>
</reference>
<evidence type="ECO:0000313" key="5">
    <source>
        <dbReference type="Proteomes" id="UP001338125"/>
    </source>
</evidence>
<dbReference type="PROSITE" id="PS50222">
    <property type="entry name" value="EF_HAND_2"/>
    <property type="match status" value="1"/>
</dbReference>
<evidence type="ECO:0000313" key="4">
    <source>
        <dbReference type="EMBL" id="KAK5991965.1"/>
    </source>
</evidence>
<dbReference type="PROSITE" id="PS00018">
    <property type="entry name" value="EF_HAND_1"/>
    <property type="match status" value="1"/>
</dbReference>
<evidence type="ECO:0000259" key="3">
    <source>
        <dbReference type="PROSITE" id="PS50222"/>
    </source>
</evidence>
<feature type="domain" description="EF-hand" evidence="3">
    <location>
        <begin position="124"/>
        <end position="159"/>
    </location>
</feature>
<comment type="similarity">
    <text evidence="1">Belongs to the caleosin family.</text>
</comment>
<dbReference type="Proteomes" id="UP001338125">
    <property type="component" value="Unassembled WGS sequence"/>
</dbReference>
<evidence type="ECO:0000256" key="1">
    <source>
        <dbReference type="ARBA" id="ARBA00006765"/>
    </source>
</evidence>
<evidence type="ECO:0000256" key="2">
    <source>
        <dbReference type="ARBA" id="ARBA00022837"/>
    </source>
</evidence>
<dbReference type="InterPro" id="IPR018247">
    <property type="entry name" value="EF_Hand_1_Ca_BS"/>
</dbReference>
<dbReference type="Pfam" id="PF05042">
    <property type="entry name" value="Caleosin"/>
    <property type="match status" value="2"/>
</dbReference>
<dbReference type="InterPro" id="IPR007736">
    <property type="entry name" value="Caleosin-related"/>
</dbReference>
<dbReference type="Gene3D" id="1.10.238.10">
    <property type="entry name" value="EF-hand"/>
    <property type="match status" value="1"/>
</dbReference>
<dbReference type="InterPro" id="IPR011992">
    <property type="entry name" value="EF-hand-dom_pair"/>
</dbReference>
<accession>A0ABR0SJM2</accession>
<keyword evidence="2" id="KW-0106">Calcium</keyword>
<keyword evidence="5" id="KW-1185">Reference proteome</keyword>
<sequence>MPCSSSSSSTKRDVDITVSVPHCDVTSERLPAVDADCIIEKPGIPRANHAVSDQVPYGTRKYGEKYKDYTVLQQHVLFWDRDGDGLITPWDTYTGFRELGFNPPFSLMGMHGSDTGVYDNEGRFVPQKFEDLFTKWDKDGDGSLNLKEILNMMHGNRVAGDLFGWIVPFFEWGTTWTLLQQEGRIHKEDLRQVYDGSIFWRIRERRRNGMGWDQGFGIGGDGFIGGVKMAHIAAAKKRI</sequence>
<dbReference type="PANTHER" id="PTHR31495">
    <property type="entry name" value="PEROXYGENASE 3-RELATED"/>
    <property type="match status" value="1"/>
</dbReference>
<organism evidence="4 5">
    <name type="scientific">Cladobotryum mycophilum</name>
    <dbReference type="NCBI Taxonomy" id="491253"/>
    <lineage>
        <taxon>Eukaryota</taxon>
        <taxon>Fungi</taxon>
        <taxon>Dikarya</taxon>
        <taxon>Ascomycota</taxon>
        <taxon>Pezizomycotina</taxon>
        <taxon>Sordariomycetes</taxon>
        <taxon>Hypocreomycetidae</taxon>
        <taxon>Hypocreales</taxon>
        <taxon>Hypocreaceae</taxon>
        <taxon>Cladobotryum</taxon>
    </lineage>
</organism>
<comment type="caution">
    <text evidence="4">The sequence shown here is derived from an EMBL/GenBank/DDBJ whole genome shotgun (WGS) entry which is preliminary data.</text>
</comment>
<dbReference type="InterPro" id="IPR002048">
    <property type="entry name" value="EF_hand_dom"/>
</dbReference>
<gene>
    <name evidence="4" type="ORF">PT974_05360</name>
</gene>
<dbReference type="EMBL" id="JAVFKD010000012">
    <property type="protein sequence ID" value="KAK5991965.1"/>
    <property type="molecule type" value="Genomic_DNA"/>
</dbReference>
<proteinExistence type="inferred from homology"/>
<dbReference type="SUPFAM" id="SSF47473">
    <property type="entry name" value="EF-hand"/>
    <property type="match status" value="1"/>
</dbReference>